<protein>
    <submittedName>
        <fullName evidence="1">Uncharacterized protein</fullName>
    </submittedName>
</protein>
<sequence>MGSPVSISDCGSSRKVEALVDRDLCPVTGATKLGVEVRIVGAAIRAHKARRVDEEHPNLIRSEPVFRPLESGQQRHCTEIEMRTVRYVAFRAVKNLSRGASADDLSSGELSTLRGAGVDPGDHSTWPLHTSGCDGTRKAFGIGCCDRDYCRQLGETRFVRLPFVPGRPA</sequence>
<accession>X0Q590</accession>
<evidence type="ECO:0000313" key="1">
    <source>
        <dbReference type="EMBL" id="GAF45746.1"/>
    </source>
</evidence>
<proteinExistence type="predicted"/>
<dbReference type="AlphaFoldDB" id="X0Q590"/>
<reference evidence="1 2" key="1">
    <citation type="submission" date="2014-02" db="EMBL/GenBank/DDBJ databases">
        <title>Whole genome shotgun sequence of Rhodococcus wratislaviensis NBRC 100605.</title>
        <authorList>
            <person name="Hosoyama A."/>
            <person name="Tsuchikane K."/>
            <person name="Yoshida I."/>
            <person name="Ohji S."/>
            <person name="Ichikawa N."/>
            <person name="Yamazoe A."/>
            <person name="Fujita N."/>
        </authorList>
    </citation>
    <scope>NUCLEOTIDE SEQUENCE [LARGE SCALE GENOMIC DNA]</scope>
    <source>
        <strain evidence="1 2">NBRC 100605</strain>
    </source>
</reference>
<gene>
    <name evidence="1" type="ORF">RW1_026_00460</name>
</gene>
<name>X0Q590_RHOWR</name>
<evidence type="ECO:0000313" key="2">
    <source>
        <dbReference type="Proteomes" id="UP000019491"/>
    </source>
</evidence>
<dbReference type="Proteomes" id="UP000019491">
    <property type="component" value="Unassembled WGS sequence"/>
</dbReference>
<keyword evidence="2" id="KW-1185">Reference proteome</keyword>
<dbReference type="EMBL" id="BAWF01000026">
    <property type="protein sequence ID" value="GAF45746.1"/>
    <property type="molecule type" value="Genomic_DNA"/>
</dbReference>
<comment type="caution">
    <text evidence="1">The sequence shown here is derived from an EMBL/GenBank/DDBJ whole genome shotgun (WGS) entry which is preliminary data.</text>
</comment>
<organism evidence="1 2">
    <name type="scientific">Rhodococcus wratislaviensis NBRC 100605</name>
    <dbReference type="NCBI Taxonomy" id="1219028"/>
    <lineage>
        <taxon>Bacteria</taxon>
        <taxon>Bacillati</taxon>
        <taxon>Actinomycetota</taxon>
        <taxon>Actinomycetes</taxon>
        <taxon>Mycobacteriales</taxon>
        <taxon>Nocardiaceae</taxon>
        <taxon>Rhodococcus</taxon>
    </lineage>
</organism>